<gene>
    <name evidence="6" type="ORF">SAMN02949497_3719</name>
</gene>
<dbReference type="InterPro" id="IPR001647">
    <property type="entry name" value="HTH_TetR"/>
</dbReference>
<sequence>MTRTSTKHFTREKLLDQGVALIMERGYHGTGLQELLAGVGVPKGSFYNYFASKEEFCAEAIGHYIEPFIQLLEGYLARPGLDALAALKGYFRELIEELERRGYQGGCLLGNLIGEIGDTNPVCRAALRGAVHRYRDTLERGLARAQREGTVRADLDAGVMADLLADAWQGALLRMKVEQSTRPLEACIGGLLDGYFKAS</sequence>
<dbReference type="EMBL" id="FXAM01000001">
    <property type="protein sequence ID" value="SMF96325.1"/>
    <property type="molecule type" value="Genomic_DNA"/>
</dbReference>
<feature type="domain" description="HTH tetR-type" evidence="5">
    <location>
        <begin position="8"/>
        <end position="68"/>
    </location>
</feature>
<dbReference type="PANTHER" id="PTHR47506">
    <property type="entry name" value="TRANSCRIPTIONAL REGULATORY PROTEIN"/>
    <property type="match status" value="1"/>
</dbReference>
<dbReference type="SUPFAM" id="SSF48498">
    <property type="entry name" value="Tetracyclin repressor-like, C-terminal domain"/>
    <property type="match status" value="1"/>
</dbReference>
<evidence type="ECO:0000313" key="6">
    <source>
        <dbReference type="EMBL" id="SMF96325.1"/>
    </source>
</evidence>
<dbReference type="PANTHER" id="PTHR47506:SF6">
    <property type="entry name" value="HTH-TYPE TRANSCRIPTIONAL REPRESSOR NEMR"/>
    <property type="match status" value="1"/>
</dbReference>
<dbReference type="Proteomes" id="UP000192923">
    <property type="component" value="Unassembled WGS sequence"/>
</dbReference>
<evidence type="ECO:0000256" key="1">
    <source>
        <dbReference type="ARBA" id="ARBA00023015"/>
    </source>
</evidence>
<dbReference type="Pfam" id="PF00440">
    <property type="entry name" value="TetR_N"/>
    <property type="match status" value="1"/>
</dbReference>
<dbReference type="RefSeq" id="WP_085215221.1">
    <property type="nucleotide sequence ID" value="NZ_FXAM01000001.1"/>
</dbReference>
<keyword evidence="2 4" id="KW-0238">DNA-binding</keyword>
<dbReference type="InterPro" id="IPR009057">
    <property type="entry name" value="Homeodomain-like_sf"/>
</dbReference>
<dbReference type="GO" id="GO:0003677">
    <property type="term" value="F:DNA binding"/>
    <property type="evidence" value="ECO:0007669"/>
    <property type="project" value="UniProtKB-UniRule"/>
</dbReference>
<accession>A0A1Y6D992</accession>
<feature type="DNA-binding region" description="H-T-H motif" evidence="4">
    <location>
        <begin position="31"/>
        <end position="50"/>
    </location>
</feature>
<dbReference type="SUPFAM" id="SSF46689">
    <property type="entry name" value="Homeodomain-like"/>
    <property type="match status" value="1"/>
</dbReference>
<dbReference type="STRING" id="1760988.SAMN02949497_3719"/>
<proteinExistence type="predicted"/>
<dbReference type="InterPro" id="IPR011075">
    <property type="entry name" value="TetR_C"/>
</dbReference>
<evidence type="ECO:0000256" key="2">
    <source>
        <dbReference type="ARBA" id="ARBA00023125"/>
    </source>
</evidence>
<dbReference type="AlphaFoldDB" id="A0A1Y6D992"/>
<evidence type="ECO:0000313" key="7">
    <source>
        <dbReference type="Proteomes" id="UP000192923"/>
    </source>
</evidence>
<protein>
    <submittedName>
        <fullName evidence="6">Transcriptional regulator, TetR family</fullName>
    </submittedName>
</protein>
<keyword evidence="1" id="KW-0805">Transcription regulation</keyword>
<dbReference type="Gene3D" id="1.10.357.10">
    <property type="entry name" value="Tetracycline Repressor, domain 2"/>
    <property type="match status" value="1"/>
</dbReference>
<evidence type="ECO:0000259" key="5">
    <source>
        <dbReference type="PROSITE" id="PS50977"/>
    </source>
</evidence>
<dbReference type="OrthoDB" id="4541465at2"/>
<dbReference type="Pfam" id="PF16925">
    <property type="entry name" value="TetR_C_13"/>
    <property type="match status" value="1"/>
</dbReference>
<evidence type="ECO:0000256" key="4">
    <source>
        <dbReference type="PROSITE-ProRule" id="PRU00335"/>
    </source>
</evidence>
<reference evidence="6 7" key="1">
    <citation type="submission" date="2016-12" db="EMBL/GenBank/DDBJ databases">
        <authorList>
            <person name="Song W.-J."/>
            <person name="Kurnit D.M."/>
        </authorList>
    </citation>
    <scope>NUCLEOTIDE SEQUENCE [LARGE SCALE GENOMIC DNA]</scope>
    <source>
        <strain evidence="6 7">175</strain>
    </source>
</reference>
<dbReference type="InterPro" id="IPR036271">
    <property type="entry name" value="Tet_transcr_reg_TetR-rel_C_sf"/>
</dbReference>
<dbReference type="PRINTS" id="PR00455">
    <property type="entry name" value="HTHTETR"/>
</dbReference>
<dbReference type="PROSITE" id="PS50977">
    <property type="entry name" value="HTH_TETR_2"/>
    <property type="match status" value="1"/>
</dbReference>
<name>A0A1Y6D992_9GAMM</name>
<keyword evidence="7" id="KW-1185">Reference proteome</keyword>
<organism evidence="6 7">
    <name type="scientific">Methylomagnum ishizawai</name>
    <dbReference type="NCBI Taxonomy" id="1760988"/>
    <lineage>
        <taxon>Bacteria</taxon>
        <taxon>Pseudomonadati</taxon>
        <taxon>Pseudomonadota</taxon>
        <taxon>Gammaproteobacteria</taxon>
        <taxon>Methylococcales</taxon>
        <taxon>Methylococcaceae</taxon>
        <taxon>Methylomagnum</taxon>
    </lineage>
</organism>
<evidence type="ECO:0000256" key="3">
    <source>
        <dbReference type="ARBA" id="ARBA00023163"/>
    </source>
</evidence>
<keyword evidence="3" id="KW-0804">Transcription</keyword>